<name>A0AAV5SW57_9BILA</name>
<reference evidence="1" key="1">
    <citation type="submission" date="2023-10" db="EMBL/GenBank/DDBJ databases">
        <title>Genome assembly of Pristionchus species.</title>
        <authorList>
            <person name="Yoshida K."/>
            <person name="Sommer R.J."/>
        </authorList>
    </citation>
    <scope>NUCLEOTIDE SEQUENCE</scope>
    <source>
        <strain evidence="1">RS0144</strain>
    </source>
</reference>
<organism evidence="1 2">
    <name type="scientific">Pristionchus entomophagus</name>
    <dbReference type="NCBI Taxonomy" id="358040"/>
    <lineage>
        <taxon>Eukaryota</taxon>
        <taxon>Metazoa</taxon>
        <taxon>Ecdysozoa</taxon>
        <taxon>Nematoda</taxon>
        <taxon>Chromadorea</taxon>
        <taxon>Rhabditida</taxon>
        <taxon>Rhabditina</taxon>
        <taxon>Diplogasteromorpha</taxon>
        <taxon>Diplogasteroidea</taxon>
        <taxon>Neodiplogasteridae</taxon>
        <taxon>Pristionchus</taxon>
    </lineage>
</organism>
<accession>A0AAV5SW57</accession>
<dbReference type="AlphaFoldDB" id="A0AAV5SW57"/>
<keyword evidence="2" id="KW-1185">Reference proteome</keyword>
<dbReference type="Proteomes" id="UP001432027">
    <property type="component" value="Unassembled WGS sequence"/>
</dbReference>
<comment type="caution">
    <text evidence="1">The sequence shown here is derived from an EMBL/GenBank/DDBJ whole genome shotgun (WGS) entry which is preliminary data.</text>
</comment>
<evidence type="ECO:0000313" key="1">
    <source>
        <dbReference type="EMBL" id="GMS86273.1"/>
    </source>
</evidence>
<sequence>FLKLCDLGLSRVLMTMGISILSAEPLLAPDGVTSKSHCERAWGIERAPMERRGGRGERGMEASFNAFLAHCVFAFQFYTRKHFLLKFALSETEFHVKM</sequence>
<evidence type="ECO:0000313" key="2">
    <source>
        <dbReference type="Proteomes" id="UP001432027"/>
    </source>
</evidence>
<gene>
    <name evidence="1" type="ORF">PENTCL1PPCAC_8448</name>
</gene>
<feature type="non-terminal residue" evidence="1">
    <location>
        <position position="1"/>
    </location>
</feature>
<proteinExistence type="predicted"/>
<dbReference type="EMBL" id="BTSX01000002">
    <property type="protein sequence ID" value="GMS86273.1"/>
    <property type="molecule type" value="Genomic_DNA"/>
</dbReference>
<protein>
    <submittedName>
        <fullName evidence="1">Uncharacterized protein</fullName>
    </submittedName>
</protein>